<dbReference type="GO" id="GO:0003676">
    <property type="term" value="F:nucleic acid binding"/>
    <property type="evidence" value="ECO:0007669"/>
    <property type="project" value="InterPro"/>
</dbReference>
<dbReference type="InterPro" id="IPR050951">
    <property type="entry name" value="Retrovirus_Pol_polyprotein"/>
</dbReference>
<dbReference type="Pfam" id="PF00078">
    <property type="entry name" value="RVT_1"/>
    <property type="match status" value="1"/>
</dbReference>
<keyword evidence="4" id="KW-1185">Reference proteome</keyword>
<dbReference type="PANTHER" id="PTHR37984:SF7">
    <property type="entry name" value="INTEGRASE CATALYTIC DOMAIN-CONTAINING PROTEIN"/>
    <property type="match status" value="1"/>
</dbReference>
<proteinExistence type="predicted"/>
<organism evidence="3 4">
    <name type="scientific">Trichonephila clavata</name>
    <name type="common">Joro spider</name>
    <name type="synonym">Nephila clavata</name>
    <dbReference type="NCBI Taxonomy" id="2740835"/>
    <lineage>
        <taxon>Eukaryota</taxon>
        <taxon>Metazoa</taxon>
        <taxon>Ecdysozoa</taxon>
        <taxon>Arthropoda</taxon>
        <taxon>Chelicerata</taxon>
        <taxon>Arachnida</taxon>
        <taxon>Araneae</taxon>
        <taxon>Araneomorphae</taxon>
        <taxon>Entelegynae</taxon>
        <taxon>Araneoidea</taxon>
        <taxon>Nephilidae</taxon>
        <taxon>Trichonephila</taxon>
    </lineage>
</organism>
<dbReference type="CDD" id="cd01647">
    <property type="entry name" value="RT_LTR"/>
    <property type="match status" value="1"/>
</dbReference>
<dbReference type="InterPro" id="IPR043128">
    <property type="entry name" value="Rev_trsase/Diguanyl_cyclase"/>
</dbReference>
<evidence type="ECO:0000313" key="3">
    <source>
        <dbReference type="EMBL" id="GFR02547.1"/>
    </source>
</evidence>
<dbReference type="InterPro" id="IPR001584">
    <property type="entry name" value="Integrase_cat-core"/>
</dbReference>
<evidence type="ECO:0000256" key="1">
    <source>
        <dbReference type="ARBA" id="ARBA00012493"/>
    </source>
</evidence>
<dbReference type="Gene3D" id="3.10.10.10">
    <property type="entry name" value="HIV Type 1 Reverse Transcriptase, subunit A, domain 1"/>
    <property type="match status" value="1"/>
</dbReference>
<dbReference type="Gene3D" id="1.10.340.70">
    <property type="match status" value="1"/>
</dbReference>
<evidence type="ECO:0000259" key="2">
    <source>
        <dbReference type="PROSITE" id="PS50994"/>
    </source>
</evidence>
<dbReference type="EC" id="2.7.7.49" evidence="1"/>
<accession>A0A8X6LBK2</accession>
<dbReference type="CDD" id="cd09274">
    <property type="entry name" value="RNase_HI_RT_Ty3"/>
    <property type="match status" value="1"/>
</dbReference>
<dbReference type="InterPro" id="IPR041588">
    <property type="entry name" value="Integrase_H2C2"/>
</dbReference>
<dbReference type="OrthoDB" id="6437448at2759"/>
<comment type="caution">
    <text evidence="3">The sequence shown here is derived from an EMBL/GenBank/DDBJ whole genome shotgun (WGS) entry which is preliminary data.</text>
</comment>
<reference evidence="3" key="1">
    <citation type="submission" date="2020-07" db="EMBL/GenBank/DDBJ databases">
        <title>Multicomponent nature underlies the extraordinary mechanical properties of spider dragline silk.</title>
        <authorList>
            <person name="Kono N."/>
            <person name="Nakamura H."/>
            <person name="Mori M."/>
            <person name="Yoshida Y."/>
            <person name="Ohtoshi R."/>
            <person name="Malay A.D."/>
            <person name="Moran D.A.P."/>
            <person name="Tomita M."/>
            <person name="Numata K."/>
            <person name="Arakawa K."/>
        </authorList>
    </citation>
    <scope>NUCLEOTIDE SEQUENCE</scope>
</reference>
<dbReference type="PROSITE" id="PS50994">
    <property type="entry name" value="INTEGRASE"/>
    <property type="match status" value="1"/>
</dbReference>
<gene>
    <name evidence="3" type="primary">Tf2-12</name>
    <name evidence="3" type="ORF">TNCT_424631</name>
</gene>
<sequence>MFKMDTGSQVNVIPKSELLKWEENPAVKKCKTAVLDYSDNRVLILGECYLNCQTKKYGKTYKFLETSLNSCPILGLEACRELGLIQRLNMIYKSPIETPELILKEFADVFTGTGRFKRIIKIKLKENSVPHVAAPRKVPLTIHNEVKEELNNMVEAGIISEVEEPTEWVRNMVVIDSPKKLRICLYPRPLNEAIQRPHYPILIAYALVIKLQGGKVFTILDEKNGFWQLPLEEESSYLTTFCTPWGRYRFLVLWFGLNSAPEEFQKEMVEIYEEDEDINPYFDDIALGSSTVEDRSRLLRRTLLKVRKANLKFNELKTQLSQTSVNYLSHVLSDKGIKPDPKKIRAIEEFATPNCKEDLQRFLGMVTYLAKFTPHLSNLTHNLRQLLKKDSVWIWDTNTESDFELIKQAIMKPPCLKYFDKNKEVTVSVDTSKNGLGDVLLQESQPVAYGSVSLIQIQQCYAQIEKELMAVLYGLEHFNYYTYGRIVTVQTDHKPILGLSKKPYDTISPRLQRILLQLNKYNIQLEYVPGKNLVIADALSRAQSTTDKFDDLLGQEATVRMNLLTKASPTKWQEIAKMTTDDPEMQDVLFLINNDCPEKKENQNSYTTLLALQRRVIFLKRKNYLQRTAISAREYFYWPSLNRDVEEYVSKCKICQKYQRENQKEILINPEIPGRPWQKVACDTFCLKGKEHLLMIEYLSKYGELKPLKSTTAQYVITVMKSIYATHGIPEDFASDGGPPFNSNLMTNFFREWGIKHHVTPPHFPRANGQIERAVQRVKKFSY</sequence>
<dbReference type="SUPFAM" id="SSF53098">
    <property type="entry name" value="Ribonuclease H-like"/>
    <property type="match status" value="1"/>
</dbReference>
<dbReference type="AlphaFoldDB" id="A0A8X6LBK2"/>
<protein>
    <recommendedName>
        <fullName evidence="1">RNA-directed DNA polymerase</fullName>
        <ecNumber evidence="1">2.7.7.49</ecNumber>
    </recommendedName>
</protein>
<dbReference type="Proteomes" id="UP000887116">
    <property type="component" value="Unassembled WGS sequence"/>
</dbReference>
<dbReference type="InterPro" id="IPR012337">
    <property type="entry name" value="RNaseH-like_sf"/>
</dbReference>
<dbReference type="FunFam" id="3.30.70.270:FF:000026">
    <property type="entry name" value="Transposon Ty3-G Gag-Pol polyprotein"/>
    <property type="match status" value="1"/>
</dbReference>
<dbReference type="InterPro" id="IPR041577">
    <property type="entry name" value="RT_RNaseH_2"/>
</dbReference>
<dbReference type="SUPFAM" id="SSF56672">
    <property type="entry name" value="DNA/RNA polymerases"/>
    <property type="match status" value="1"/>
</dbReference>
<dbReference type="Pfam" id="PF17921">
    <property type="entry name" value="Integrase_H2C2"/>
    <property type="match status" value="1"/>
</dbReference>
<dbReference type="Gene3D" id="3.30.420.10">
    <property type="entry name" value="Ribonuclease H-like superfamily/Ribonuclease H"/>
    <property type="match status" value="1"/>
</dbReference>
<dbReference type="Pfam" id="PF17919">
    <property type="entry name" value="RT_RNaseH_2"/>
    <property type="match status" value="1"/>
</dbReference>
<name>A0A8X6LBK2_TRICU</name>
<dbReference type="InterPro" id="IPR000477">
    <property type="entry name" value="RT_dom"/>
</dbReference>
<dbReference type="GO" id="GO:0015074">
    <property type="term" value="P:DNA integration"/>
    <property type="evidence" value="ECO:0007669"/>
    <property type="project" value="InterPro"/>
</dbReference>
<feature type="domain" description="Integrase catalytic" evidence="2">
    <location>
        <begin position="669"/>
        <end position="783"/>
    </location>
</feature>
<dbReference type="InterPro" id="IPR036397">
    <property type="entry name" value="RNaseH_sf"/>
</dbReference>
<dbReference type="PANTHER" id="PTHR37984">
    <property type="entry name" value="PROTEIN CBG26694"/>
    <property type="match status" value="1"/>
</dbReference>
<dbReference type="GO" id="GO:0042575">
    <property type="term" value="C:DNA polymerase complex"/>
    <property type="evidence" value="ECO:0007669"/>
    <property type="project" value="UniProtKB-ARBA"/>
</dbReference>
<dbReference type="GO" id="GO:0003964">
    <property type="term" value="F:RNA-directed DNA polymerase activity"/>
    <property type="evidence" value="ECO:0007669"/>
    <property type="project" value="UniProtKB-EC"/>
</dbReference>
<dbReference type="InterPro" id="IPR043502">
    <property type="entry name" value="DNA/RNA_pol_sf"/>
</dbReference>
<dbReference type="Gene3D" id="3.30.70.270">
    <property type="match status" value="2"/>
</dbReference>
<evidence type="ECO:0000313" key="4">
    <source>
        <dbReference type="Proteomes" id="UP000887116"/>
    </source>
</evidence>
<dbReference type="EMBL" id="BMAO01035279">
    <property type="protein sequence ID" value="GFR02547.1"/>
    <property type="molecule type" value="Genomic_DNA"/>
</dbReference>